<proteinExistence type="predicted"/>
<evidence type="ECO:0000256" key="1">
    <source>
        <dbReference type="SAM" id="Phobius"/>
    </source>
</evidence>
<keyword evidence="1" id="KW-1133">Transmembrane helix</keyword>
<protein>
    <submittedName>
        <fullName evidence="2">Uncharacterized protein</fullName>
    </submittedName>
</protein>
<reference evidence="2" key="1">
    <citation type="journal article" date="2021" name="Proc. Natl. Acad. Sci. U.S.A.">
        <title>A Catalog of Tens of Thousands of Viruses from Human Metagenomes Reveals Hidden Associations with Chronic Diseases.</title>
        <authorList>
            <person name="Tisza M.J."/>
            <person name="Buck C.B."/>
        </authorList>
    </citation>
    <scope>NUCLEOTIDE SEQUENCE</scope>
    <source>
        <strain evidence="2">CtX0F7</strain>
    </source>
</reference>
<feature type="transmembrane region" description="Helical" evidence="1">
    <location>
        <begin position="6"/>
        <end position="28"/>
    </location>
</feature>
<keyword evidence="1" id="KW-0812">Transmembrane</keyword>
<keyword evidence="1" id="KW-0472">Membrane</keyword>
<name>A0A8S5NX91_9VIRU</name>
<organism evidence="2">
    <name type="scientific">Microviridae sp. ctX0F7</name>
    <dbReference type="NCBI Taxonomy" id="2824999"/>
    <lineage>
        <taxon>Viruses</taxon>
        <taxon>Monodnaviria</taxon>
        <taxon>Sangervirae</taxon>
        <taxon>Phixviricota</taxon>
        <taxon>Malgrandaviricetes</taxon>
        <taxon>Petitvirales</taxon>
        <taxon>Microviridae</taxon>
    </lineage>
</organism>
<dbReference type="EMBL" id="BK015284">
    <property type="protein sequence ID" value="DAD99398.1"/>
    <property type="molecule type" value="Genomic_DNA"/>
</dbReference>
<evidence type="ECO:0000313" key="2">
    <source>
        <dbReference type="EMBL" id="DAD99398.1"/>
    </source>
</evidence>
<sequence length="63" mass="7307">MSASFPYVITFVNHICLLKMSIVTIVIIRHPLNKLQFQSDQQAIKILNIEQYILINQSFTNIT</sequence>
<accession>A0A8S5NX91</accession>